<evidence type="ECO:0000259" key="2">
    <source>
        <dbReference type="PROSITE" id="PS51358"/>
    </source>
</evidence>
<comment type="similarity">
    <text evidence="1">Belongs to the NOP5/NOP56 family.</text>
</comment>
<evidence type="ECO:0000256" key="1">
    <source>
        <dbReference type="ARBA" id="ARBA00009211"/>
    </source>
</evidence>
<dbReference type="GO" id="GO:0031428">
    <property type="term" value="C:box C/D methylation guide snoRNP complex"/>
    <property type="evidence" value="ECO:0007669"/>
    <property type="project" value="InterPro"/>
</dbReference>
<sequence>MTIDLGECPLGVFAFNGGGKMIGYQLFPKDSKEIADRLYLIKNDKPTEEHQQLLKELYEEGHREFSMASEELASQLREDFDDVEFEIHVPSKGNLILRGSLSELSDKFDFGNFNGVLRDAILLVTRKDLRREASRRDKIVIEAIEMLDELDKSINTLYSRIREWYGIHFPELERYISDYPQYFKLVSELGARESFTESVLEEKGLSTEDARKIAKAAKNSIGTDFDDIDIEALKKVVKRVEKLYEARNSIEEYNDGLMSQIAPNIRAVVGSPIGARLISLAGGLKKLARKPASTIQVLGAEKALFRALHGKGKPPKHGVIFQYPDVKGLPRKQRGKAARALANKIAVAARVDVMSGRFVGDDLKEELEDRMSTIKSQAGFEKQ</sequence>
<dbReference type="PANTHER" id="PTHR10894:SF0">
    <property type="entry name" value="NUCLEOLAR PROTEIN 56"/>
    <property type="match status" value="1"/>
</dbReference>
<dbReference type="AlphaFoldDB" id="A0A133VP16"/>
<keyword evidence="4" id="KW-1185">Reference proteome</keyword>
<evidence type="ECO:0000313" key="3">
    <source>
        <dbReference type="EMBL" id="KXB08163.1"/>
    </source>
</evidence>
<dbReference type="PROSITE" id="PS51358">
    <property type="entry name" value="NOP"/>
    <property type="match status" value="1"/>
</dbReference>
<dbReference type="InterPro" id="IPR012976">
    <property type="entry name" value="NOSIC"/>
</dbReference>
<accession>A0A133VP16</accession>
<dbReference type="EMBL" id="LHYK01000009">
    <property type="protein sequence ID" value="KXB08163.1"/>
    <property type="molecule type" value="Genomic_DNA"/>
</dbReference>
<dbReference type="SUPFAM" id="SSF89124">
    <property type="entry name" value="Nop domain"/>
    <property type="match status" value="1"/>
</dbReference>
<dbReference type="SMART" id="SM00931">
    <property type="entry name" value="NOSIC"/>
    <property type="match status" value="1"/>
</dbReference>
<dbReference type="InterPro" id="IPR045056">
    <property type="entry name" value="Nop56/Nop58"/>
</dbReference>
<dbReference type="Proteomes" id="UP000070256">
    <property type="component" value="Unassembled WGS sequence"/>
</dbReference>
<comment type="caution">
    <text evidence="3">The sequence shown here is derived from an EMBL/GenBank/DDBJ whole genome shotgun (WGS) entry which is preliminary data.</text>
</comment>
<dbReference type="Pfam" id="PF01798">
    <property type="entry name" value="Nop"/>
    <property type="match status" value="1"/>
</dbReference>
<dbReference type="InterPro" id="IPR036070">
    <property type="entry name" value="Nop_dom_sf"/>
</dbReference>
<dbReference type="GO" id="GO:0030515">
    <property type="term" value="F:snoRNA binding"/>
    <property type="evidence" value="ECO:0007669"/>
    <property type="project" value="InterPro"/>
</dbReference>
<dbReference type="InterPro" id="IPR047099">
    <property type="entry name" value="Nop5_N_sf"/>
</dbReference>
<protein>
    <recommendedName>
        <fullName evidence="2">Nop domain-containing protein</fullName>
    </recommendedName>
</protein>
<name>A0A133VP16_9EURY</name>
<reference evidence="3 4" key="1">
    <citation type="journal article" date="2016" name="Sci. Rep.">
        <title>Metabolic traits of an uncultured archaeal lineage -MSBL1- from brine pools of the Red Sea.</title>
        <authorList>
            <person name="Mwirichia R."/>
            <person name="Alam I."/>
            <person name="Rashid M."/>
            <person name="Vinu M."/>
            <person name="Ba-Alawi W."/>
            <person name="Anthony Kamau A."/>
            <person name="Kamanda Ngugi D."/>
            <person name="Goker M."/>
            <person name="Klenk H.P."/>
            <person name="Bajic V."/>
            <person name="Stingl U."/>
        </authorList>
    </citation>
    <scope>NUCLEOTIDE SEQUENCE [LARGE SCALE GENOMIC DNA]</scope>
    <source>
        <strain evidence="3">SCGC-AAA385D11</strain>
    </source>
</reference>
<dbReference type="InterPro" id="IPR042239">
    <property type="entry name" value="Nop_C"/>
</dbReference>
<dbReference type="PANTHER" id="PTHR10894">
    <property type="entry name" value="NUCLEOLAR PROTEIN 5 NUCLEOLAR PROTEIN NOP5 NOP58"/>
    <property type="match status" value="1"/>
</dbReference>
<dbReference type="Gene3D" id="1.10.246.90">
    <property type="entry name" value="Nop domain"/>
    <property type="match status" value="1"/>
</dbReference>
<feature type="domain" description="Nop" evidence="2">
    <location>
        <begin position="261"/>
        <end position="376"/>
    </location>
</feature>
<proteinExistence type="inferred from homology"/>
<gene>
    <name evidence="3" type="ORF">AKJ58_00750</name>
</gene>
<dbReference type="InterPro" id="IPR002687">
    <property type="entry name" value="Nop_dom"/>
</dbReference>
<dbReference type="PATRIC" id="fig|1698286.3.peg.386"/>
<dbReference type="Gene3D" id="1.10.150.460">
    <property type="match status" value="1"/>
</dbReference>
<dbReference type="Gene3D" id="1.10.287.660">
    <property type="entry name" value="Helix hairpin bin"/>
    <property type="match status" value="1"/>
</dbReference>
<dbReference type="InterPro" id="IPR029012">
    <property type="entry name" value="Helix_hairpin_bin_sf"/>
</dbReference>
<organism evidence="3 4">
    <name type="scientific">candidate division MSBL1 archaeon SCGC-AAA385D11</name>
    <dbReference type="NCBI Taxonomy" id="1698286"/>
    <lineage>
        <taxon>Archaea</taxon>
        <taxon>Methanobacteriati</taxon>
        <taxon>Methanobacteriota</taxon>
        <taxon>candidate division MSBL1</taxon>
    </lineage>
</organism>
<evidence type="ECO:0000313" key="4">
    <source>
        <dbReference type="Proteomes" id="UP000070256"/>
    </source>
</evidence>
<dbReference type="Gene3D" id="3.30.420.220">
    <property type="match status" value="1"/>
</dbReference>